<sequence length="112" mass="12543">MVNPPLCALSPKALRSHNTFPSLTLLRQPLPPLAPHEGPVTPTHWTAKQDRPSPLVPFPVFYTLIVRPWVPWSPHASHSQQQDPRKLRARQEATWSGPGEGVPLLGTWPRTL</sequence>
<evidence type="ECO:0000313" key="2">
    <source>
        <dbReference type="EMBL" id="MPD06050.1"/>
    </source>
</evidence>
<keyword evidence="3" id="KW-1185">Reference proteome</keyword>
<proteinExistence type="predicted"/>
<protein>
    <submittedName>
        <fullName evidence="2">Uncharacterized protein</fullName>
    </submittedName>
</protein>
<name>A0A5B7KFT8_PORTR</name>
<evidence type="ECO:0000313" key="3">
    <source>
        <dbReference type="Proteomes" id="UP000324222"/>
    </source>
</evidence>
<gene>
    <name evidence="2" type="ORF">E2C01_101830</name>
</gene>
<dbReference type="Proteomes" id="UP000324222">
    <property type="component" value="Unassembled WGS sequence"/>
</dbReference>
<dbReference type="EMBL" id="VSRR010149177">
    <property type="protein sequence ID" value="MPD06050.1"/>
    <property type="molecule type" value="Genomic_DNA"/>
</dbReference>
<organism evidence="2 3">
    <name type="scientific">Portunus trituberculatus</name>
    <name type="common">Swimming crab</name>
    <name type="synonym">Neptunus trituberculatus</name>
    <dbReference type="NCBI Taxonomy" id="210409"/>
    <lineage>
        <taxon>Eukaryota</taxon>
        <taxon>Metazoa</taxon>
        <taxon>Ecdysozoa</taxon>
        <taxon>Arthropoda</taxon>
        <taxon>Crustacea</taxon>
        <taxon>Multicrustacea</taxon>
        <taxon>Malacostraca</taxon>
        <taxon>Eumalacostraca</taxon>
        <taxon>Eucarida</taxon>
        <taxon>Decapoda</taxon>
        <taxon>Pleocyemata</taxon>
        <taxon>Brachyura</taxon>
        <taxon>Eubrachyura</taxon>
        <taxon>Portunoidea</taxon>
        <taxon>Portunidae</taxon>
        <taxon>Portuninae</taxon>
        <taxon>Portunus</taxon>
    </lineage>
</organism>
<dbReference type="AlphaFoldDB" id="A0A5B7KFT8"/>
<evidence type="ECO:0000256" key="1">
    <source>
        <dbReference type="SAM" id="MobiDB-lite"/>
    </source>
</evidence>
<reference evidence="2 3" key="1">
    <citation type="submission" date="2019-05" db="EMBL/GenBank/DDBJ databases">
        <title>Another draft genome of Portunus trituberculatus and its Hox gene families provides insights of decapod evolution.</title>
        <authorList>
            <person name="Jeong J.-H."/>
            <person name="Song I."/>
            <person name="Kim S."/>
            <person name="Choi T."/>
            <person name="Kim D."/>
            <person name="Ryu S."/>
            <person name="Kim W."/>
        </authorList>
    </citation>
    <scope>NUCLEOTIDE SEQUENCE [LARGE SCALE GENOMIC DNA]</scope>
    <source>
        <tissue evidence="2">Muscle</tissue>
    </source>
</reference>
<accession>A0A5B7KFT8</accession>
<feature type="region of interest" description="Disordered" evidence="1">
    <location>
        <begin position="73"/>
        <end position="112"/>
    </location>
</feature>
<comment type="caution">
    <text evidence="2">The sequence shown here is derived from an EMBL/GenBank/DDBJ whole genome shotgun (WGS) entry which is preliminary data.</text>
</comment>